<accession>A0A3P8F6Q7</accession>
<keyword evidence="2" id="KW-1185">Reference proteome</keyword>
<dbReference type="Proteomes" id="UP000269396">
    <property type="component" value="Unassembled WGS sequence"/>
</dbReference>
<gene>
    <name evidence="1" type="ORF">SMTD_LOCUS16646</name>
</gene>
<dbReference type="EMBL" id="UZAL01037485">
    <property type="protein sequence ID" value="VDP71942.1"/>
    <property type="molecule type" value="Genomic_DNA"/>
</dbReference>
<organism evidence="1 2">
    <name type="scientific">Schistosoma mattheei</name>
    <dbReference type="NCBI Taxonomy" id="31246"/>
    <lineage>
        <taxon>Eukaryota</taxon>
        <taxon>Metazoa</taxon>
        <taxon>Spiralia</taxon>
        <taxon>Lophotrochozoa</taxon>
        <taxon>Platyhelminthes</taxon>
        <taxon>Trematoda</taxon>
        <taxon>Digenea</taxon>
        <taxon>Strigeidida</taxon>
        <taxon>Schistosomatoidea</taxon>
        <taxon>Schistosomatidae</taxon>
        <taxon>Schistosoma</taxon>
    </lineage>
</organism>
<name>A0A3P8F6Q7_9TREM</name>
<evidence type="ECO:0000313" key="1">
    <source>
        <dbReference type="EMBL" id="VDP71942.1"/>
    </source>
</evidence>
<evidence type="ECO:0000313" key="2">
    <source>
        <dbReference type="Proteomes" id="UP000269396"/>
    </source>
</evidence>
<reference evidence="1 2" key="1">
    <citation type="submission" date="2018-11" db="EMBL/GenBank/DDBJ databases">
        <authorList>
            <consortium name="Pathogen Informatics"/>
        </authorList>
    </citation>
    <scope>NUCLEOTIDE SEQUENCE [LARGE SCALE GENOMIC DNA]</scope>
    <source>
        <strain>Denwood</strain>
        <strain evidence="2">Zambia</strain>
    </source>
</reference>
<proteinExistence type="predicted"/>
<protein>
    <submittedName>
        <fullName evidence="1">Uncharacterized protein</fullName>
    </submittedName>
</protein>
<dbReference type="AlphaFoldDB" id="A0A3P8F6Q7"/>
<sequence length="80" mass="9730">MEPSENRTLQFFPIHRRPTRTSSSIMFFYNRVTRPRPRKRRTISIQFAVIRQKTQSFRSISSNFYILSSNVPIRRLSQFY</sequence>